<proteinExistence type="predicted"/>
<feature type="transmembrane region" description="Helical" evidence="1">
    <location>
        <begin position="142"/>
        <end position="162"/>
    </location>
</feature>
<dbReference type="EMBL" id="JAGYVZ010000021">
    <property type="protein sequence ID" value="MBS7233215.1"/>
    <property type="molecule type" value="Genomic_DNA"/>
</dbReference>
<evidence type="ECO:0008006" key="4">
    <source>
        <dbReference type="Google" id="ProtNLM"/>
    </source>
</evidence>
<dbReference type="RefSeq" id="WP_213305165.1">
    <property type="nucleotide sequence ID" value="NZ_JAGYVZ010000021.1"/>
</dbReference>
<evidence type="ECO:0000313" key="3">
    <source>
        <dbReference type="Proteomes" id="UP000722625"/>
    </source>
</evidence>
<name>A0ABS5PHA9_9FLAO</name>
<evidence type="ECO:0000256" key="1">
    <source>
        <dbReference type="SAM" id="Phobius"/>
    </source>
</evidence>
<keyword evidence="1" id="KW-1133">Transmembrane helix</keyword>
<organism evidence="2 3">
    <name type="scientific">Flavobacterium psychroterrae</name>
    <dbReference type="NCBI Taxonomy" id="2133767"/>
    <lineage>
        <taxon>Bacteria</taxon>
        <taxon>Pseudomonadati</taxon>
        <taxon>Bacteroidota</taxon>
        <taxon>Flavobacteriia</taxon>
        <taxon>Flavobacteriales</taxon>
        <taxon>Flavobacteriaceae</taxon>
        <taxon>Flavobacterium</taxon>
    </lineage>
</organism>
<keyword evidence="3" id="KW-1185">Reference proteome</keyword>
<keyword evidence="1" id="KW-0812">Transmembrane</keyword>
<keyword evidence="1" id="KW-0472">Membrane</keyword>
<gene>
    <name evidence="2" type="ORF">KHA90_19535</name>
</gene>
<evidence type="ECO:0000313" key="2">
    <source>
        <dbReference type="EMBL" id="MBS7233215.1"/>
    </source>
</evidence>
<comment type="caution">
    <text evidence="2">The sequence shown here is derived from an EMBL/GenBank/DDBJ whole genome shotgun (WGS) entry which is preliminary data.</text>
</comment>
<reference evidence="2 3" key="1">
    <citation type="journal article" date="2018" name="Int. J. Syst. Evol. Microbiol.">
        <title>Flavobacterium chryseum sp. nov. and Flavobacterium psychroterrae sp. nov., novel environmental bacteria isolated from Antarctica.</title>
        <authorList>
            <person name="Kralova S."/>
            <person name="Svec P."/>
            <person name="Busse H.J."/>
            <person name="Stankova E."/>
            <person name="Vaczi P."/>
            <person name="Sedlacek I."/>
        </authorList>
    </citation>
    <scope>NUCLEOTIDE SEQUENCE [LARGE SCALE GENOMIC DNA]</scope>
    <source>
        <strain evidence="2 3">CCM 8827</strain>
    </source>
</reference>
<accession>A0ABS5PHA9</accession>
<dbReference type="Proteomes" id="UP000722625">
    <property type="component" value="Unassembled WGS sequence"/>
</dbReference>
<protein>
    <recommendedName>
        <fullName evidence="4">DUF3592 domain-containing protein</fullName>
    </recommendedName>
</protein>
<sequence length="170" mass="19972">MNGLKGILFLFACFTFLVSIALAGSNLTFYFKHKEMYQNPELYTKKYVLLDSSYSVTIGSKNKRNLNYGLSKKFDNYKTIFNLNAPDGDALFEDEVSIETFPDTLSQSIFYYAWVNKQEQMAYICNPDEESIQDNWIFMDKIFNIKLTIAGFIFSLIIFYWLKVYKIFQK</sequence>